<comment type="caution">
    <text evidence="1">The sequence shown here is derived from an EMBL/GenBank/DDBJ whole genome shotgun (WGS) entry which is preliminary data.</text>
</comment>
<protein>
    <submittedName>
        <fullName evidence="1">Uncharacterized protein</fullName>
    </submittedName>
</protein>
<reference evidence="1 2" key="1">
    <citation type="journal article" date="2018" name="Front. Plant Sci.">
        <title>Red Clover (Trifolium pratense) and Zigzag Clover (T. medium) - A Picture of Genomic Similarities and Differences.</title>
        <authorList>
            <person name="Dluhosova J."/>
            <person name="Istvanek J."/>
            <person name="Nedelnik J."/>
            <person name="Repkova J."/>
        </authorList>
    </citation>
    <scope>NUCLEOTIDE SEQUENCE [LARGE SCALE GENOMIC DNA]</scope>
    <source>
        <strain evidence="2">cv. 10/8</strain>
        <tissue evidence="1">Leaf</tissue>
    </source>
</reference>
<dbReference type="AlphaFoldDB" id="A0A392SWN6"/>
<dbReference type="EMBL" id="LXQA010454013">
    <property type="protein sequence ID" value="MCI52862.1"/>
    <property type="molecule type" value="Genomic_DNA"/>
</dbReference>
<sequence>MLEMTFVGKTSQAHLLVTGPRMHPMCSAKGSFKESSEASPAQHKGILENIPMFDTTCRDQDFKSSHSCSRVTTWGAPVPDWA</sequence>
<evidence type="ECO:0000313" key="1">
    <source>
        <dbReference type="EMBL" id="MCI52862.1"/>
    </source>
</evidence>
<organism evidence="1 2">
    <name type="scientific">Trifolium medium</name>
    <dbReference type="NCBI Taxonomy" id="97028"/>
    <lineage>
        <taxon>Eukaryota</taxon>
        <taxon>Viridiplantae</taxon>
        <taxon>Streptophyta</taxon>
        <taxon>Embryophyta</taxon>
        <taxon>Tracheophyta</taxon>
        <taxon>Spermatophyta</taxon>
        <taxon>Magnoliopsida</taxon>
        <taxon>eudicotyledons</taxon>
        <taxon>Gunneridae</taxon>
        <taxon>Pentapetalae</taxon>
        <taxon>rosids</taxon>
        <taxon>fabids</taxon>
        <taxon>Fabales</taxon>
        <taxon>Fabaceae</taxon>
        <taxon>Papilionoideae</taxon>
        <taxon>50 kb inversion clade</taxon>
        <taxon>NPAAA clade</taxon>
        <taxon>Hologalegina</taxon>
        <taxon>IRL clade</taxon>
        <taxon>Trifolieae</taxon>
        <taxon>Trifolium</taxon>
    </lineage>
</organism>
<keyword evidence="2" id="KW-1185">Reference proteome</keyword>
<accession>A0A392SWN6</accession>
<name>A0A392SWN6_9FABA</name>
<dbReference type="Proteomes" id="UP000265520">
    <property type="component" value="Unassembled WGS sequence"/>
</dbReference>
<proteinExistence type="predicted"/>
<evidence type="ECO:0000313" key="2">
    <source>
        <dbReference type="Proteomes" id="UP000265520"/>
    </source>
</evidence>